<dbReference type="EMBL" id="LS992241">
    <property type="protein sequence ID" value="SYX83718.1"/>
    <property type="molecule type" value="Genomic_DNA"/>
</dbReference>
<dbReference type="AlphaFoldDB" id="A0A383R9T8"/>
<gene>
    <name evidence="1" type="ORF">PBLR_12140</name>
</gene>
<name>A0A383R9T8_PAEAL</name>
<protein>
    <submittedName>
        <fullName evidence="1">Uncharacterized protein</fullName>
    </submittedName>
</protein>
<evidence type="ECO:0000313" key="1">
    <source>
        <dbReference type="EMBL" id="SYX83718.1"/>
    </source>
</evidence>
<proteinExistence type="predicted"/>
<sequence length="64" mass="7479">MPVLLFRDSNEKEEVTPNFFPKINARICPRDIVATHLPPANPGWPPMIIANFRQRRSSLDIMYR</sequence>
<evidence type="ECO:0000313" key="2">
    <source>
        <dbReference type="Proteomes" id="UP000304148"/>
    </source>
</evidence>
<organism evidence="1 2">
    <name type="scientific">Paenibacillus alvei</name>
    <name type="common">Bacillus alvei</name>
    <dbReference type="NCBI Taxonomy" id="44250"/>
    <lineage>
        <taxon>Bacteria</taxon>
        <taxon>Bacillati</taxon>
        <taxon>Bacillota</taxon>
        <taxon>Bacilli</taxon>
        <taxon>Bacillales</taxon>
        <taxon>Paenibacillaceae</taxon>
        <taxon>Paenibacillus</taxon>
    </lineage>
</organism>
<accession>A0A383R9T8</accession>
<dbReference type="Proteomes" id="UP000304148">
    <property type="component" value="Chromosome"/>
</dbReference>
<reference evidence="2" key="1">
    <citation type="submission" date="2018-08" db="EMBL/GenBank/DDBJ databases">
        <authorList>
            <person name="Chevrot R."/>
        </authorList>
    </citation>
    <scope>NUCLEOTIDE SEQUENCE [LARGE SCALE GENOMIC DNA]</scope>
</reference>